<accession>A0A6A4HDR4</accession>
<dbReference type="EMBL" id="ML769522">
    <property type="protein sequence ID" value="KAE9395946.1"/>
    <property type="molecule type" value="Genomic_DNA"/>
</dbReference>
<reference evidence="1" key="1">
    <citation type="journal article" date="2019" name="Environ. Microbiol.">
        <title>Fungal ecological strategies reflected in gene transcription - a case study of two litter decomposers.</title>
        <authorList>
            <person name="Barbi F."/>
            <person name="Kohler A."/>
            <person name="Barry K."/>
            <person name="Baskaran P."/>
            <person name="Daum C."/>
            <person name="Fauchery L."/>
            <person name="Ihrmark K."/>
            <person name="Kuo A."/>
            <person name="LaButti K."/>
            <person name="Lipzen A."/>
            <person name="Morin E."/>
            <person name="Grigoriev I.V."/>
            <person name="Henrissat B."/>
            <person name="Lindahl B."/>
            <person name="Martin F."/>
        </authorList>
    </citation>
    <scope>NUCLEOTIDE SEQUENCE</scope>
    <source>
        <strain evidence="1">JB14</strain>
    </source>
</reference>
<name>A0A6A4HDR4_9AGAR</name>
<dbReference type="AlphaFoldDB" id="A0A6A4HDR4"/>
<dbReference type="OrthoDB" id="2955869at2759"/>
<gene>
    <name evidence="1" type="ORF">BT96DRAFT_825471</name>
</gene>
<evidence type="ECO:0000313" key="1">
    <source>
        <dbReference type="EMBL" id="KAE9395946.1"/>
    </source>
</evidence>
<feature type="non-terminal residue" evidence="1">
    <location>
        <position position="1"/>
    </location>
</feature>
<proteinExistence type="predicted"/>
<evidence type="ECO:0000313" key="2">
    <source>
        <dbReference type="Proteomes" id="UP000799118"/>
    </source>
</evidence>
<sequence length="405" mass="46859">QRGIHDIEKEIKFDGNDKMVAHDSEGFEAGHSKEVDVVKNFIEQRSKEENINLKLHLIWFPVVAIITKFDAFVQDIQQKIEEDAEGEGKEVDDNEIEEEAIKEATDKFEKHYQQPLQRLPYPPSAVVALADEQLEKEKKLRKFHDLSTFFAIAQNADTKTKLITSTINGMFWNYDRQSIPLVRSGPFIDTWETIWTKRSNGSLAVASLREKLTNHWLPRLNIAELQDSDRQYIARLYICRSEQLVADTTLVMEKIYIHNIQDKDELKALVIWYNEQSKTAKYIQQEIMKLYHIRKRNGFKMPSSFTTEAARPLVNIVCNTATGSNAVTGELRSQRIEEVILSLLTLDVHICTSVLRCIPKLLLAVKRMSSHGLQQLYRTAPVWLVAMHCAMRVYTYRVSARLRHT</sequence>
<protein>
    <submittedName>
        <fullName evidence="1">Uncharacterized protein</fullName>
    </submittedName>
</protein>
<keyword evidence="2" id="KW-1185">Reference proteome</keyword>
<dbReference type="Proteomes" id="UP000799118">
    <property type="component" value="Unassembled WGS sequence"/>
</dbReference>
<organism evidence="1 2">
    <name type="scientific">Gymnopus androsaceus JB14</name>
    <dbReference type="NCBI Taxonomy" id="1447944"/>
    <lineage>
        <taxon>Eukaryota</taxon>
        <taxon>Fungi</taxon>
        <taxon>Dikarya</taxon>
        <taxon>Basidiomycota</taxon>
        <taxon>Agaricomycotina</taxon>
        <taxon>Agaricomycetes</taxon>
        <taxon>Agaricomycetidae</taxon>
        <taxon>Agaricales</taxon>
        <taxon>Marasmiineae</taxon>
        <taxon>Omphalotaceae</taxon>
        <taxon>Gymnopus</taxon>
    </lineage>
</organism>